<dbReference type="RefSeq" id="WP_133644067.1">
    <property type="nucleotide sequence ID" value="NZ_SNYI01000002.1"/>
</dbReference>
<accession>A0A4R6TMX3</accession>
<dbReference type="OrthoDB" id="1120671at2"/>
<reference evidence="2 3" key="1">
    <citation type="submission" date="2019-03" db="EMBL/GenBank/DDBJ databases">
        <title>Genomic Encyclopedia of Archaeal and Bacterial Type Strains, Phase II (KMG-II): from individual species to whole genera.</title>
        <authorList>
            <person name="Goeker M."/>
        </authorList>
    </citation>
    <scope>NUCLEOTIDE SEQUENCE [LARGE SCALE GENOMIC DNA]</scope>
    <source>
        <strain evidence="2 3">DSM 18435</strain>
    </source>
</reference>
<dbReference type="PANTHER" id="PTHR31435">
    <property type="entry name" value="PROTEIN NATD1"/>
    <property type="match status" value="1"/>
</dbReference>
<dbReference type="Gene3D" id="3.40.630.30">
    <property type="match status" value="1"/>
</dbReference>
<dbReference type="Pfam" id="PF14542">
    <property type="entry name" value="Acetyltransf_CG"/>
    <property type="match status" value="1"/>
</dbReference>
<comment type="caution">
    <text evidence="2">The sequence shown here is derived from an EMBL/GenBank/DDBJ whole genome shotgun (WGS) entry which is preliminary data.</text>
</comment>
<dbReference type="PROSITE" id="PS51729">
    <property type="entry name" value="GNAT_YJDJ"/>
    <property type="match status" value="1"/>
</dbReference>
<sequence length="88" mass="10008">MPDQERELINNQDAGRYEFHIDGSTPFVEYNMKGDTIFLMHTEVPDELEGQGIGSKLAKAVLEDIHKKGLNIKVGCPFISHYMQKSKQ</sequence>
<proteinExistence type="predicted"/>
<dbReference type="AlphaFoldDB" id="A0A4R6TMX3"/>
<dbReference type="SUPFAM" id="SSF55729">
    <property type="entry name" value="Acyl-CoA N-acyltransferases (Nat)"/>
    <property type="match status" value="1"/>
</dbReference>
<evidence type="ECO:0000313" key="3">
    <source>
        <dbReference type="Proteomes" id="UP000295468"/>
    </source>
</evidence>
<name>A0A4R6TMX3_9FLAO</name>
<dbReference type="Proteomes" id="UP000295468">
    <property type="component" value="Unassembled WGS sequence"/>
</dbReference>
<evidence type="ECO:0000259" key="1">
    <source>
        <dbReference type="PROSITE" id="PS51729"/>
    </source>
</evidence>
<feature type="domain" description="N-acetyltransferase" evidence="1">
    <location>
        <begin position="9"/>
        <end position="88"/>
    </location>
</feature>
<dbReference type="PANTHER" id="PTHR31435:SF10">
    <property type="entry name" value="BSR4717 PROTEIN"/>
    <property type="match status" value="1"/>
</dbReference>
<evidence type="ECO:0000313" key="2">
    <source>
        <dbReference type="EMBL" id="TDQ31228.1"/>
    </source>
</evidence>
<dbReference type="InterPro" id="IPR045057">
    <property type="entry name" value="Gcn5-rel_NAT"/>
</dbReference>
<protein>
    <recommendedName>
        <fullName evidence="1">N-acetyltransferase domain-containing protein</fullName>
    </recommendedName>
</protein>
<dbReference type="EMBL" id="SNYI01000002">
    <property type="protein sequence ID" value="TDQ31228.1"/>
    <property type="molecule type" value="Genomic_DNA"/>
</dbReference>
<keyword evidence="3" id="KW-1185">Reference proteome</keyword>
<gene>
    <name evidence="2" type="ORF">CLV82_1934</name>
</gene>
<dbReference type="InterPro" id="IPR016181">
    <property type="entry name" value="Acyl_CoA_acyltransferase"/>
</dbReference>
<organism evidence="2 3">
    <name type="scientific">Zeaxanthinibacter enoshimensis</name>
    <dbReference type="NCBI Taxonomy" id="392009"/>
    <lineage>
        <taxon>Bacteria</taxon>
        <taxon>Pseudomonadati</taxon>
        <taxon>Bacteroidota</taxon>
        <taxon>Flavobacteriia</taxon>
        <taxon>Flavobacteriales</taxon>
        <taxon>Flavobacteriaceae</taxon>
        <taxon>Zeaxanthinibacter</taxon>
    </lineage>
</organism>
<dbReference type="InterPro" id="IPR031165">
    <property type="entry name" value="GNAT_YJDJ"/>
</dbReference>